<feature type="domain" description="CARD" evidence="6">
    <location>
        <begin position="16"/>
        <end position="106"/>
    </location>
</feature>
<dbReference type="OrthoDB" id="10058437at2759"/>
<feature type="non-terminal residue" evidence="7">
    <location>
        <position position="1"/>
    </location>
</feature>
<dbReference type="PROSITE" id="PS50209">
    <property type="entry name" value="CARD"/>
    <property type="match status" value="1"/>
</dbReference>
<dbReference type="Gene3D" id="1.10.533.10">
    <property type="entry name" value="Death Domain, Fas"/>
    <property type="match status" value="1"/>
</dbReference>
<dbReference type="SUPFAM" id="SSF47986">
    <property type="entry name" value="DEATH domain"/>
    <property type="match status" value="1"/>
</dbReference>
<keyword evidence="5" id="KW-0395">Inflammatory response</keyword>
<evidence type="ECO:0000256" key="4">
    <source>
        <dbReference type="ARBA" id="ARBA00022859"/>
    </source>
</evidence>
<keyword evidence="3" id="KW-0399">Innate immunity</keyword>
<dbReference type="InterPro" id="IPR011029">
    <property type="entry name" value="DEATH-like_dom_sf"/>
</dbReference>
<organism evidence="7">
    <name type="scientific">Aquarana catesbeiana</name>
    <name type="common">American bullfrog</name>
    <name type="synonym">Rana catesbeiana</name>
    <dbReference type="NCBI Taxonomy" id="8400"/>
    <lineage>
        <taxon>Eukaryota</taxon>
        <taxon>Metazoa</taxon>
        <taxon>Chordata</taxon>
        <taxon>Craniata</taxon>
        <taxon>Vertebrata</taxon>
        <taxon>Euteleostomi</taxon>
        <taxon>Amphibia</taxon>
        <taxon>Batrachia</taxon>
        <taxon>Anura</taxon>
        <taxon>Neobatrachia</taxon>
        <taxon>Ranoidea</taxon>
        <taxon>Ranidae</taxon>
        <taxon>Aquarana</taxon>
    </lineage>
</organism>
<dbReference type="GO" id="GO:0045087">
    <property type="term" value="P:innate immune response"/>
    <property type="evidence" value="ECO:0007669"/>
    <property type="project" value="UniProtKB-KW"/>
</dbReference>
<protein>
    <recommendedName>
        <fullName evidence="6">CARD domain-containing protein</fullName>
    </recommendedName>
</protein>
<name>A0A2G9R5F9_AQUCT</name>
<comment type="subcellular location">
    <subcellularLocation>
        <location evidence="1">Cytoplasm</location>
        <location evidence="1">Cytosol</location>
    </subcellularLocation>
</comment>
<keyword evidence="2" id="KW-0963">Cytoplasm</keyword>
<evidence type="ECO:0000256" key="5">
    <source>
        <dbReference type="ARBA" id="ARBA00023198"/>
    </source>
</evidence>
<gene>
    <name evidence="7" type="ORF">AB205_0060830</name>
</gene>
<proteinExistence type="predicted"/>
<dbReference type="EMBL" id="KV960918">
    <property type="protein sequence ID" value="PIO23106.1"/>
    <property type="molecule type" value="Genomic_DNA"/>
</dbReference>
<reference evidence="7" key="1">
    <citation type="submission" date="2017-08" db="EMBL/GenBank/DDBJ databases">
        <title>Assembly of the North American Bullfrog Genome.</title>
        <authorList>
            <person name="Warren R.L."/>
            <person name="Vandervalk B.P."/>
            <person name="Kucuk E."/>
            <person name="Birol I."/>
            <person name="Helbing C."/>
            <person name="Pandoh P."/>
            <person name="Behsaz B."/>
            <person name="Mohamadi H."/>
            <person name="Chu J."/>
            <person name="Jackman S."/>
            <person name="Hammond S.A."/>
            <person name="Veldhoen N."/>
            <person name="Kirk H."/>
            <person name="Zhao Y."/>
            <person name="Coope R."/>
            <person name="Pleasance S."/>
            <person name="Moore R."/>
            <person name="Holt R."/>
        </authorList>
    </citation>
    <scope>NUCLEOTIDE SEQUENCE</scope>
    <source>
        <strain evidence="7">Bruno</strain>
        <tissue evidence="7">Liver</tissue>
    </source>
</reference>
<dbReference type="InterPro" id="IPR051249">
    <property type="entry name" value="NLRP_Inflammasome"/>
</dbReference>
<dbReference type="GO" id="GO:0006954">
    <property type="term" value="P:inflammatory response"/>
    <property type="evidence" value="ECO:0007669"/>
    <property type="project" value="UniProtKB-KW"/>
</dbReference>
<accession>A0A2G9R5F9</accession>
<dbReference type="PANTHER" id="PTHR46985:SF2">
    <property type="entry name" value="APOPTOSIS-ASSOCIATED SPECK-LIKE PROTEIN CONTAINING A CARD"/>
    <property type="match status" value="1"/>
</dbReference>
<keyword evidence="4" id="KW-0391">Immunity</keyword>
<dbReference type="AlphaFoldDB" id="A0A2G9R5F9"/>
<dbReference type="GO" id="GO:0005829">
    <property type="term" value="C:cytosol"/>
    <property type="evidence" value="ECO:0007669"/>
    <property type="project" value="UniProtKB-SubCell"/>
</dbReference>
<evidence type="ECO:0000256" key="2">
    <source>
        <dbReference type="ARBA" id="ARBA00022490"/>
    </source>
</evidence>
<dbReference type="Pfam" id="PF00619">
    <property type="entry name" value="CARD"/>
    <property type="match status" value="1"/>
</dbReference>
<sequence length="106" mass="12459">ADLEDLSVMVKPIKKTDESGEHFVMKYRAELIQRIISIKPVIDDLCKEKILAHEDYDTVCSVQTPQDRMRTIYDYLSRLGEKEKDFFYEVLKKHNPGVIKDLEAKR</sequence>
<evidence type="ECO:0000256" key="1">
    <source>
        <dbReference type="ARBA" id="ARBA00004514"/>
    </source>
</evidence>
<dbReference type="GO" id="GO:0042981">
    <property type="term" value="P:regulation of apoptotic process"/>
    <property type="evidence" value="ECO:0007669"/>
    <property type="project" value="InterPro"/>
</dbReference>
<dbReference type="PANTHER" id="PTHR46985">
    <property type="entry name" value="NACHT, LRR AND PYD DOMAINS-CONTAINING PROTEIN 1"/>
    <property type="match status" value="1"/>
</dbReference>
<evidence type="ECO:0000259" key="6">
    <source>
        <dbReference type="PROSITE" id="PS50209"/>
    </source>
</evidence>
<evidence type="ECO:0000256" key="3">
    <source>
        <dbReference type="ARBA" id="ARBA00022588"/>
    </source>
</evidence>
<evidence type="ECO:0000313" key="7">
    <source>
        <dbReference type="EMBL" id="PIO23106.1"/>
    </source>
</evidence>
<dbReference type="InterPro" id="IPR001315">
    <property type="entry name" value="CARD"/>
</dbReference>